<evidence type="ECO:0000313" key="9">
    <source>
        <dbReference type="Proteomes" id="UP001652442"/>
    </source>
</evidence>
<comment type="subcellular location">
    <subcellularLocation>
        <location evidence="1">Cell membrane</location>
        <topology evidence="1">Multi-pass membrane protein</topology>
    </subcellularLocation>
</comment>
<keyword evidence="2" id="KW-1003">Cell membrane</keyword>
<gene>
    <name evidence="8" type="ORF">OCV88_02480</name>
</gene>
<dbReference type="RefSeq" id="WP_158424049.1">
    <property type="nucleotide sequence ID" value="NZ_JAOQJQ010000001.1"/>
</dbReference>
<feature type="transmembrane region" description="Helical" evidence="7">
    <location>
        <begin position="103"/>
        <end position="122"/>
    </location>
</feature>
<evidence type="ECO:0000256" key="2">
    <source>
        <dbReference type="ARBA" id="ARBA00022475"/>
    </source>
</evidence>
<dbReference type="Pfam" id="PF06146">
    <property type="entry name" value="PsiE"/>
    <property type="match status" value="1"/>
</dbReference>
<evidence type="ECO:0000256" key="7">
    <source>
        <dbReference type="SAM" id="Phobius"/>
    </source>
</evidence>
<dbReference type="InterPro" id="IPR020948">
    <property type="entry name" value="P_starv_induced_PsiE-like"/>
</dbReference>
<evidence type="ECO:0000256" key="5">
    <source>
        <dbReference type="ARBA" id="ARBA00023136"/>
    </source>
</evidence>
<evidence type="ECO:0000313" key="8">
    <source>
        <dbReference type="EMBL" id="MCU6761203.1"/>
    </source>
</evidence>
<proteinExistence type="predicted"/>
<evidence type="ECO:0000256" key="4">
    <source>
        <dbReference type="ARBA" id="ARBA00022989"/>
    </source>
</evidence>
<evidence type="ECO:0000256" key="6">
    <source>
        <dbReference type="SAM" id="MobiDB-lite"/>
    </source>
</evidence>
<protein>
    <submittedName>
        <fullName evidence="8">Phosphate-starvation-inducible PsiE family protein</fullName>
    </submittedName>
</protein>
<accession>A0ABT2TG97</accession>
<keyword evidence="9" id="KW-1185">Reference proteome</keyword>
<evidence type="ECO:0000256" key="1">
    <source>
        <dbReference type="ARBA" id="ARBA00004651"/>
    </source>
</evidence>
<comment type="caution">
    <text evidence="8">The sequence shown here is derived from an EMBL/GenBank/DDBJ whole genome shotgun (WGS) entry which is preliminary data.</text>
</comment>
<name>A0ABT2TG97_9FIRM</name>
<keyword evidence="3 7" id="KW-0812">Transmembrane</keyword>
<organism evidence="8 9">
    <name type="scientific">Brotonthovivens ammoniilytica</name>
    <dbReference type="NCBI Taxonomy" id="2981725"/>
    <lineage>
        <taxon>Bacteria</taxon>
        <taxon>Bacillati</taxon>
        <taxon>Bacillota</taxon>
        <taxon>Clostridia</taxon>
        <taxon>Lachnospirales</taxon>
        <taxon>Lachnospiraceae</taxon>
        <taxon>Brotonthovivens</taxon>
    </lineage>
</organism>
<feature type="region of interest" description="Disordered" evidence="6">
    <location>
        <begin position="132"/>
        <end position="173"/>
    </location>
</feature>
<feature type="compositionally biased region" description="Low complexity" evidence="6">
    <location>
        <begin position="139"/>
        <end position="161"/>
    </location>
</feature>
<feature type="transmembrane region" description="Helical" evidence="7">
    <location>
        <begin position="21"/>
        <end position="40"/>
    </location>
</feature>
<keyword evidence="4 7" id="KW-1133">Transmembrane helix</keyword>
<dbReference type="Proteomes" id="UP001652442">
    <property type="component" value="Unassembled WGS sequence"/>
</dbReference>
<evidence type="ECO:0000256" key="3">
    <source>
        <dbReference type="ARBA" id="ARBA00022692"/>
    </source>
</evidence>
<sequence length="173" mass="19464">MKNTHKHFIKYLESIGRAIELILAAAIIAIVVLSIIQLFYDLTQIHVFDMHADFFSDFLGKTLALVVGVEFIKMLCEHSADSVIEVLLVAISRQMVVEHLDSMQTLIGVIAVFILFAARWFFQQKNPRKKKSIFGRKNSASAIPESEMPESASSDSISSEAQIQKTDDFDELD</sequence>
<reference evidence="8 9" key="1">
    <citation type="journal article" date="2021" name="ISME Commun">
        <title>Automated analysis of genomic sequences facilitates high-throughput and comprehensive description of bacteria.</title>
        <authorList>
            <person name="Hitch T.C.A."/>
        </authorList>
    </citation>
    <scope>NUCLEOTIDE SEQUENCE [LARGE SCALE GENOMIC DNA]</scope>
    <source>
        <strain evidence="8 9">Sanger_109</strain>
    </source>
</reference>
<keyword evidence="5 7" id="KW-0472">Membrane</keyword>
<dbReference type="EMBL" id="JAOQJQ010000001">
    <property type="protein sequence ID" value="MCU6761203.1"/>
    <property type="molecule type" value="Genomic_DNA"/>
</dbReference>